<evidence type="ECO:0000313" key="6">
    <source>
        <dbReference type="Proteomes" id="UP000231586"/>
    </source>
</evidence>
<dbReference type="InterPro" id="IPR036901">
    <property type="entry name" value="Asp/Orn_carbamoylTrfase_sf"/>
</dbReference>
<comment type="caution">
    <text evidence="5">The sequence shown here is derived from an EMBL/GenBank/DDBJ whole genome shotgun (WGS) entry which is preliminary data.</text>
</comment>
<proteinExistence type="inferred from homology"/>
<dbReference type="InterPro" id="IPR006131">
    <property type="entry name" value="Asp_carbamoyltransf_Asp/Orn-bd"/>
</dbReference>
<dbReference type="Gene3D" id="3.40.50.1370">
    <property type="entry name" value="Aspartate/ornithine carbamoyltransferase"/>
    <property type="match status" value="2"/>
</dbReference>
<sequence>MTSPTVRHLLRLTDWSADDVDEVFRLAATFEAGAGPRVDGCAVLFFPPSSLRTRVSFERGAALMGLQPVTFPPETLDKPEALADVAAYLAAWADVLVVRHHDPAVLAGLAAPDVLPVVNAMTADDHPCEVLSDLYALSRTADVRRLRFLFVGGDGNVARAWQGAAQLLGLDLVQCCPADLRTRDLPPGVRWTDDLADAVTRADVVLTDAPGEHAAVLAPSQVTADLLARAPEGVRLAPCPPFVRGREVSSDALASAAFVGHAFKASLLPVQQAVLAHCLTS</sequence>
<evidence type="ECO:0000259" key="3">
    <source>
        <dbReference type="Pfam" id="PF00185"/>
    </source>
</evidence>
<dbReference type="EMBL" id="PGTZ01000009">
    <property type="protein sequence ID" value="PJI90902.1"/>
    <property type="molecule type" value="Genomic_DNA"/>
</dbReference>
<dbReference type="PANTHER" id="PTHR45753:SF3">
    <property type="entry name" value="ORNITHINE TRANSCARBAMYLASE, MITOCHONDRIAL"/>
    <property type="match status" value="1"/>
</dbReference>
<dbReference type="GO" id="GO:0042450">
    <property type="term" value="P:L-arginine biosynthetic process via ornithine"/>
    <property type="evidence" value="ECO:0007669"/>
    <property type="project" value="TreeGrafter"/>
</dbReference>
<dbReference type="SUPFAM" id="SSF53671">
    <property type="entry name" value="Aspartate/ornithine carbamoyltransferase"/>
    <property type="match status" value="1"/>
</dbReference>
<dbReference type="Proteomes" id="UP000231586">
    <property type="component" value="Unassembled WGS sequence"/>
</dbReference>
<evidence type="ECO:0000256" key="1">
    <source>
        <dbReference type="ARBA" id="ARBA00022679"/>
    </source>
</evidence>
<dbReference type="GO" id="GO:0016597">
    <property type="term" value="F:amino acid binding"/>
    <property type="evidence" value="ECO:0007669"/>
    <property type="project" value="InterPro"/>
</dbReference>
<protein>
    <submittedName>
        <fullName evidence="5">Ornithine carbamoyltransferase</fullName>
    </submittedName>
</protein>
<dbReference type="PRINTS" id="PR00102">
    <property type="entry name" value="OTCASE"/>
</dbReference>
<organism evidence="5 6">
    <name type="scientific">Luteimicrobium subarcticum</name>
    <dbReference type="NCBI Taxonomy" id="620910"/>
    <lineage>
        <taxon>Bacteria</taxon>
        <taxon>Bacillati</taxon>
        <taxon>Actinomycetota</taxon>
        <taxon>Actinomycetes</taxon>
        <taxon>Micrococcales</taxon>
        <taxon>Luteimicrobium</taxon>
    </lineage>
</organism>
<dbReference type="InterPro" id="IPR006130">
    <property type="entry name" value="Asp/Orn_carbamoylTrfase"/>
</dbReference>
<evidence type="ECO:0000313" key="5">
    <source>
        <dbReference type="EMBL" id="PJI90902.1"/>
    </source>
</evidence>
<feature type="domain" description="Aspartate/ornithine carbamoyltransferase Asp/Orn-binding" evidence="3">
    <location>
        <begin position="147"/>
        <end position="277"/>
    </location>
</feature>
<feature type="domain" description="Aspartate/ornithine carbamoyltransferase carbamoyl-P binding" evidence="4">
    <location>
        <begin position="7"/>
        <end position="137"/>
    </location>
</feature>
<keyword evidence="6" id="KW-1185">Reference proteome</keyword>
<dbReference type="PANTHER" id="PTHR45753">
    <property type="entry name" value="ORNITHINE CARBAMOYLTRANSFERASE, MITOCHONDRIAL"/>
    <property type="match status" value="1"/>
</dbReference>
<reference evidence="5 6" key="1">
    <citation type="submission" date="2017-11" db="EMBL/GenBank/DDBJ databases">
        <title>Genomic Encyclopedia of Archaeal and Bacterial Type Strains, Phase II (KMG-II): From Individual Species to Whole Genera.</title>
        <authorList>
            <person name="Goeker M."/>
        </authorList>
    </citation>
    <scope>NUCLEOTIDE SEQUENCE [LARGE SCALE GENOMIC DNA]</scope>
    <source>
        <strain evidence="5 6">DSM 22413</strain>
    </source>
</reference>
<evidence type="ECO:0000256" key="2">
    <source>
        <dbReference type="RuleBase" id="RU003634"/>
    </source>
</evidence>
<comment type="similarity">
    <text evidence="2">Belongs to the aspartate/ornithine carbamoyltransferase superfamily.</text>
</comment>
<accession>A0A2M8WJ08</accession>
<dbReference type="Pfam" id="PF00185">
    <property type="entry name" value="OTCace"/>
    <property type="match status" value="1"/>
</dbReference>
<dbReference type="GO" id="GO:0004585">
    <property type="term" value="F:ornithine carbamoyltransferase activity"/>
    <property type="evidence" value="ECO:0007669"/>
    <property type="project" value="TreeGrafter"/>
</dbReference>
<dbReference type="RefSeq" id="WP_245859178.1">
    <property type="nucleotide sequence ID" value="NZ_PGTZ01000009.1"/>
</dbReference>
<dbReference type="Pfam" id="PF02729">
    <property type="entry name" value="OTCace_N"/>
    <property type="match status" value="1"/>
</dbReference>
<gene>
    <name evidence="5" type="ORF">CLV34_2158</name>
</gene>
<dbReference type="InterPro" id="IPR006132">
    <property type="entry name" value="Asp/Orn_carbamoyltranf_P-bd"/>
</dbReference>
<dbReference type="InterPro" id="IPR002292">
    <property type="entry name" value="Orn/put_carbamltrans"/>
</dbReference>
<name>A0A2M8WJ08_9MICO</name>
<dbReference type="AlphaFoldDB" id="A0A2M8WJ08"/>
<dbReference type="PRINTS" id="PR00100">
    <property type="entry name" value="AOTCASE"/>
</dbReference>
<evidence type="ECO:0000259" key="4">
    <source>
        <dbReference type="Pfam" id="PF02729"/>
    </source>
</evidence>
<dbReference type="GO" id="GO:0019240">
    <property type="term" value="P:citrulline biosynthetic process"/>
    <property type="evidence" value="ECO:0007669"/>
    <property type="project" value="TreeGrafter"/>
</dbReference>
<keyword evidence="1 2" id="KW-0808">Transferase</keyword>